<organism evidence="1 2">
    <name type="scientific">Immersiella caudata</name>
    <dbReference type="NCBI Taxonomy" id="314043"/>
    <lineage>
        <taxon>Eukaryota</taxon>
        <taxon>Fungi</taxon>
        <taxon>Dikarya</taxon>
        <taxon>Ascomycota</taxon>
        <taxon>Pezizomycotina</taxon>
        <taxon>Sordariomycetes</taxon>
        <taxon>Sordariomycetidae</taxon>
        <taxon>Sordariales</taxon>
        <taxon>Lasiosphaeriaceae</taxon>
        <taxon>Immersiella</taxon>
    </lineage>
</organism>
<sequence>MTSIRLRGLESSAQFDQIMRQITPRNSLHTACTSGIAASDSNESDRDIEATITFKCAKDQKHARDCIHKYPEVKVDDNFLGVTDLASAASRNAPFPVDIVTAHGLRGHAANTWTHAGPEPAPHMWIRDFIPTKLPGARVMTFGYDASLLSGSMVGIDEAAKQLLDGLALVRPSNTCALSLSQLNIGQSGDIHKKTCSIVFFGTPHRGSRKANLAKVVSRVMSILRPVSNCNLDALKEN</sequence>
<dbReference type="PANTHER" id="PTHR48182">
    <property type="entry name" value="PROTEIN SERAC1"/>
    <property type="match status" value="1"/>
</dbReference>
<evidence type="ECO:0000313" key="2">
    <source>
        <dbReference type="Proteomes" id="UP001175000"/>
    </source>
</evidence>
<accession>A0AA40C3R7</accession>
<dbReference type="PANTHER" id="PTHR48182:SF3">
    <property type="entry name" value="DUF676 DOMAIN-CONTAINING PROTEIN"/>
    <property type="match status" value="1"/>
</dbReference>
<dbReference type="EMBL" id="JAULSU010000003">
    <property type="protein sequence ID" value="KAK0624306.1"/>
    <property type="molecule type" value="Genomic_DNA"/>
</dbReference>
<gene>
    <name evidence="1" type="ORF">B0T14DRAFT_565587</name>
</gene>
<keyword evidence="2" id="KW-1185">Reference proteome</keyword>
<evidence type="ECO:0000313" key="1">
    <source>
        <dbReference type="EMBL" id="KAK0624306.1"/>
    </source>
</evidence>
<name>A0AA40C3R7_9PEZI</name>
<proteinExistence type="predicted"/>
<dbReference type="Proteomes" id="UP001175000">
    <property type="component" value="Unassembled WGS sequence"/>
</dbReference>
<protein>
    <submittedName>
        <fullName evidence="1">Uncharacterized protein</fullName>
    </submittedName>
</protein>
<comment type="caution">
    <text evidence="1">The sequence shown here is derived from an EMBL/GenBank/DDBJ whole genome shotgun (WGS) entry which is preliminary data.</text>
</comment>
<dbReference type="AlphaFoldDB" id="A0AA40C3R7"/>
<dbReference type="InterPro" id="IPR052374">
    <property type="entry name" value="SERAC1"/>
</dbReference>
<reference evidence="1" key="1">
    <citation type="submission" date="2023-06" db="EMBL/GenBank/DDBJ databases">
        <title>Genome-scale phylogeny and comparative genomics of the fungal order Sordariales.</title>
        <authorList>
            <consortium name="Lawrence Berkeley National Laboratory"/>
            <person name="Hensen N."/>
            <person name="Bonometti L."/>
            <person name="Westerberg I."/>
            <person name="Brannstrom I.O."/>
            <person name="Guillou S."/>
            <person name="Cros-Aarteil S."/>
            <person name="Calhoun S."/>
            <person name="Haridas S."/>
            <person name="Kuo A."/>
            <person name="Mondo S."/>
            <person name="Pangilinan J."/>
            <person name="Riley R."/>
            <person name="Labutti K."/>
            <person name="Andreopoulos B."/>
            <person name="Lipzen A."/>
            <person name="Chen C."/>
            <person name="Yanf M."/>
            <person name="Daum C."/>
            <person name="Ng V."/>
            <person name="Clum A."/>
            <person name="Steindorff A."/>
            <person name="Ohm R."/>
            <person name="Martin F."/>
            <person name="Silar P."/>
            <person name="Natvig D."/>
            <person name="Lalanne C."/>
            <person name="Gautier V."/>
            <person name="Ament-Velasquez S.L."/>
            <person name="Kruys A."/>
            <person name="Hutchinson M.I."/>
            <person name="Powell A.J."/>
            <person name="Barry K."/>
            <person name="Miller A.N."/>
            <person name="Grigoriev I.V."/>
            <person name="Debuchy R."/>
            <person name="Gladieux P."/>
            <person name="Thoren M.H."/>
            <person name="Johannesson H."/>
        </authorList>
    </citation>
    <scope>NUCLEOTIDE SEQUENCE</scope>
    <source>
        <strain evidence="1">CBS 606.72</strain>
    </source>
</reference>